<evidence type="ECO:0000259" key="1">
    <source>
        <dbReference type="Pfam" id="PF22936"/>
    </source>
</evidence>
<reference evidence="2 3" key="1">
    <citation type="submission" date="2024-01" db="EMBL/GenBank/DDBJ databases">
        <title>The complete chloroplast genome sequence of Lithospermum erythrorhizon: insights into the phylogenetic relationship among Boraginaceae species and the maternal lineages of purple gromwells.</title>
        <authorList>
            <person name="Okada T."/>
            <person name="Watanabe K."/>
        </authorList>
    </citation>
    <scope>NUCLEOTIDE SEQUENCE [LARGE SCALE GENOMIC DNA]</scope>
</reference>
<feature type="domain" description="Retrovirus-related Pol polyprotein from transposon TNT 1-94-like beta-barrel" evidence="1">
    <location>
        <begin position="148"/>
        <end position="228"/>
    </location>
</feature>
<evidence type="ECO:0000313" key="2">
    <source>
        <dbReference type="EMBL" id="GAA0170631.1"/>
    </source>
</evidence>
<dbReference type="PANTHER" id="PTHR47592:SF27">
    <property type="entry name" value="OS08G0421700 PROTEIN"/>
    <property type="match status" value="1"/>
</dbReference>
<dbReference type="EMBL" id="BAABME010007327">
    <property type="protein sequence ID" value="GAA0170631.1"/>
    <property type="molecule type" value="Genomic_DNA"/>
</dbReference>
<protein>
    <recommendedName>
        <fullName evidence="1">Retrovirus-related Pol polyprotein from transposon TNT 1-94-like beta-barrel domain-containing protein</fullName>
    </recommendedName>
</protein>
<dbReference type="AlphaFoldDB" id="A0AAV3R5Y4"/>
<name>A0AAV3R5Y4_LITER</name>
<evidence type="ECO:0000313" key="3">
    <source>
        <dbReference type="Proteomes" id="UP001454036"/>
    </source>
</evidence>
<gene>
    <name evidence="2" type="ORF">LIER_24854</name>
</gene>
<dbReference type="Proteomes" id="UP001454036">
    <property type="component" value="Unassembled WGS sequence"/>
</dbReference>
<dbReference type="PANTHER" id="PTHR47592">
    <property type="entry name" value="PBF68 PROTEIN"/>
    <property type="match status" value="1"/>
</dbReference>
<dbReference type="InterPro" id="IPR054722">
    <property type="entry name" value="PolX-like_BBD"/>
</dbReference>
<sequence>MDMEYYLYGKELNALLGDKLDNYDDEAWKKLDRRVLSVIRPRLSRNVAADIAKVTTTKELMKAFCDEGEVNNCYVFSAEKGRTRDRDFRNSGSSQFRRKSNSDTLVCWGCGKMGDMEKHCKAKGETRVEVSIYSDILVLDVNVYVDSWVVDSETYFHTTHDRNIMENYIASNFGTVHFTDSEQLNVVGIGDVNLRLSNGSTWKLTNVRYVLKLGKNLISVSQLDGDGYRTTCADGHWKVVREAMVIIKGQKSDTLYLTDSSQKNMSRGSGETYSQPLDYLLTVEGCSDQIPRVNELDQRNSYTWNGKTEEKNSLMTNQAWRFSKVPGKKAKTDQISDVLRLVKKILKLGSASVEVFG</sequence>
<accession>A0AAV3R5Y4</accession>
<organism evidence="2 3">
    <name type="scientific">Lithospermum erythrorhizon</name>
    <name type="common">Purple gromwell</name>
    <name type="synonym">Lithospermum officinale var. erythrorhizon</name>
    <dbReference type="NCBI Taxonomy" id="34254"/>
    <lineage>
        <taxon>Eukaryota</taxon>
        <taxon>Viridiplantae</taxon>
        <taxon>Streptophyta</taxon>
        <taxon>Embryophyta</taxon>
        <taxon>Tracheophyta</taxon>
        <taxon>Spermatophyta</taxon>
        <taxon>Magnoliopsida</taxon>
        <taxon>eudicotyledons</taxon>
        <taxon>Gunneridae</taxon>
        <taxon>Pentapetalae</taxon>
        <taxon>asterids</taxon>
        <taxon>lamiids</taxon>
        <taxon>Boraginales</taxon>
        <taxon>Boraginaceae</taxon>
        <taxon>Boraginoideae</taxon>
        <taxon>Lithospermeae</taxon>
        <taxon>Lithospermum</taxon>
    </lineage>
</organism>
<dbReference type="Pfam" id="PF22936">
    <property type="entry name" value="Pol_BBD"/>
    <property type="match status" value="1"/>
</dbReference>
<comment type="caution">
    <text evidence="2">The sequence shown here is derived from an EMBL/GenBank/DDBJ whole genome shotgun (WGS) entry which is preliminary data.</text>
</comment>
<keyword evidence="3" id="KW-1185">Reference proteome</keyword>
<proteinExistence type="predicted"/>